<evidence type="ECO:0000313" key="2">
    <source>
        <dbReference type="EMBL" id="ALP94127.1"/>
    </source>
</evidence>
<sequence>MGKDKINASRQPVEGTTKGGSKKSKNRSIKHVCPCCGTIIRATREVNVICRDCGEPFKRAENKEGGKPAGELHRQAT</sequence>
<dbReference type="EMBL" id="CP011307">
    <property type="protein sequence ID" value="ALP94127.1"/>
    <property type="molecule type" value="Genomic_DNA"/>
</dbReference>
<dbReference type="KEGG" id="ibu:IB211_01736"/>
<evidence type="ECO:0000256" key="1">
    <source>
        <dbReference type="SAM" id="MobiDB-lite"/>
    </source>
</evidence>
<dbReference type="AlphaFoldDB" id="A0A0S2W4E2"/>
<accession>A0A0S2W4E2</accession>
<protein>
    <submittedName>
        <fullName evidence="2">Uncharacterized protein</fullName>
    </submittedName>
</protein>
<feature type="region of interest" description="Disordered" evidence="1">
    <location>
        <begin position="1"/>
        <end position="29"/>
    </location>
</feature>
<proteinExistence type="predicted"/>
<reference evidence="3" key="2">
    <citation type="submission" date="2015-04" db="EMBL/GenBank/DDBJ databases">
        <title>A butyrogenic pathway from the amino acid lysine in a human gut commensal.</title>
        <authorList>
            <person name="de Vos W.M."/>
            <person name="Bui N.T.P."/>
            <person name="Plugge C.M."/>
            <person name="Ritari J."/>
        </authorList>
    </citation>
    <scope>NUCLEOTIDE SEQUENCE [LARGE SCALE GENOMIC DNA]</scope>
    <source>
        <strain evidence="3">AF211</strain>
    </source>
</reference>
<feature type="region of interest" description="Disordered" evidence="1">
    <location>
        <begin position="58"/>
        <end position="77"/>
    </location>
</feature>
<organism evidence="2 3">
    <name type="scientific">Intestinimonas butyriciproducens</name>
    <dbReference type="NCBI Taxonomy" id="1297617"/>
    <lineage>
        <taxon>Bacteria</taxon>
        <taxon>Bacillati</taxon>
        <taxon>Bacillota</taxon>
        <taxon>Clostridia</taxon>
        <taxon>Eubacteriales</taxon>
        <taxon>Intestinimonas</taxon>
    </lineage>
</organism>
<keyword evidence="3" id="KW-1185">Reference proteome</keyword>
<reference evidence="2 3" key="1">
    <citation type="journal article" date="2015" name="Nat. Commun.">
        <title>Production of butyrate from lysine and the Amadori product fructoselysine by a human gut commensal.</title>
        <authorList>
            <person name="Bui T.P."/>
            <person name="Ritari J."/>
            <person name="Boeren S."/>
            <person name="de Waard P."/>
            <person name="Plugge C.M."/>
            <person name="de Vos W.M."/>
        </authorList>
    </citation>
    <scope>NUCLEOTIDE SEQUENCE [LARGE SCALE GENOMIC DNA]</scope>
    <source>
        <strain evidence="2 3">AF211</strain>
    </source>
</reference>
<gene>
    <name evidence="2" type="ORF">IB211_01736</name>
</gene>
<feature type="compositionally biased region" description="Basic residues" evidence="1">
    <location>
        <begin position="20"/>
        <end position="29"/>
    </location>
</feature>
<dbReference type="Proteomes" id="UP000064844">
    <property type="component" value="Chromosome"/>
</dbReference>
<name>A0A0S2W4E2_9FIRM</name>
<evidence type="ECO:0000313" key="3">
    <source>
        <dbReference type="Proteomes" id="UP000064844"/>
    </source>
</evidence>